<dbReference type="InterPro" id="IPR032922">
    <property type="entry name" value="SON"/>
</dbReference>
<dbReference type="VEuPathDB" id="CryptoDB:Cvel_3247"/>
<evidence type="ECO:0000313" key="5">
    <source>
        <dbReference type="EMBL" id="CEM11464.1"/>
    </source>
</evidence>
<feature type="region of interest" description="Disordered" evidence="3">
    <location>
        <begin position="81"/>
        <end position="202"/>
    </location>
</feature>
<feature type="compositionally biased region" description="Basic residues" evidence="3">
    <location>
        <begin position="534"/>
        <end position="546"/>
    </location>
</feature>
<keyword evidence="1" id="KW-0694">RNA-binding</keyword>
<dbReference type="GO" id="GO:0003723">
    <property type="term" value="F:RNA binding"/>
    <property type="evidence" value="ECO:0007669"/>
    <property type="project" value="UniProtKB-UniRule"/>
</dbReference>
<feature type="compositionally biased region" description="Low complexity" evidence="3">
    <location>
        <begin position="723"/>
        <end position="736"/>
    </location>
</feature>
<dbReference type="GO" id="GO:0051726">
    <property type="term" value="P:regulation of cell cycle"/>
    <property type="evidence" value="ECO:0007669"/>
    <property type="project" value="InterPro"/>
</dbReference>
<gene>
    <name evidence="5" type="ORF">Cvel_3247</name>
</gene>
<feature type="compositionally biased region" description="Basic and acidic residues" evidence="3">
    <location>
        <begin position="624"/>
        <end position="685"/>
    </location>
</feature>
<dbReference type="InterPro" id="IPR035979">
    <property type="entry name" value="RBD_domain_sf"/>
</dbReference>
<feature type="compositionally biased region" description="Low complexity" evidence="3">
    <location>
        <begin position="516"/>
        <end position="533"/>
    </location>
</feature>
<dbReference type="Gene3D" id="3.30.70.330">
    <property type="match status" value="1"/>
</dbReference>
<feature type="compositionally biased region" description="Low complexity" evidence="3">
    <location>
        <begin position="547"/>
        <end position="558"/>
    </location>
</feature>
<dbReference type="PANTHER" id="PTHR46528">
    <property type="entry name" value="PROTEIN SON"/>
    <property type="match status" value="1"/>
</dbReference>
<dbReference type="InterPro" id="IPR000504">
    <property type="entry name" value="RRM_dom"/>
</dbReference>
<feature type="domain" description="RRM" evidence="4">
    <location>
        <begin position="304"/>
        <end position="380"/>
    </location>
</feature>
<protein>
    <recommendedName>
        <fullName evidence="4">RRM domain-containing protein</fullName>
    </recommendedName>
</protein>
<evidence type="ECO:0000256" key="2">
    <source>
        <dbReference type="SAM" id="Coils"/>
    </source>
</evidence>
<feature type="compositionally biased region" description="Low complexity" evidence="3">
    <location>
        <begin position="449"/>
        <end position="464"/>
    </location>
</feature>
<accession>A0A0G4FE40</accession>
<name>A0A0G4FE40_9ALVE</name>
<dbReference type="GO" id="GO:0043484">
    <property type="term" value="P:regulation of RNA splicing"/>
    <property type="evidence" value="ECO:0007669"/>
    <property type="project" value="InterPro"/>
</dbReference>
<feature type="compositionally biased region" description="Basic residues" evidence="3">
    <location>
        <begin position="578"/>
        <end position="595"/>
    </location>
</feature>
<feature type="compositionally biased region" description="Basic and acidic residues" evidence="3">
    <location>
        <begin position="98"/>
        <end position="136"/>
    </location>
</feature>
<dbReference type="AlphaFoldDB" id="A0A0G4FE40"/>
<feature type="coiled-coil region" evidence="2">
    <location>
        <begin position="393"/>
        <end position="424"/>
    </location>
</feature>
<sequence length="783" mass="85003">MAQRVLYLVDLPSDVKEEAVRVFCRRVCDPVSIVIRRCEESQTAAARVEFPTTSDAEMAGNTLSGMTCSGEVVEFSVEPHPLFLQPSPSPSPPSAATEKNEENEGAAKVETETKEREGEDVEMKDQTDEGSRHEGHALASHSAPPPALESSDSTAEGQGQTHEESGKDESAAGAPEESDKDTGAPAVSGTDAASPAANEDRVPAVASGAPLLASTSIPITPSLPFGMTGGPTPVLPANAAAAALSAGAGTGAVGGLGVLPSLTAANVNANVTQTLQAIQAIQNLGRLETSTQKEGETLEEQVARTVHVGNVDAQTTEQELRAIFSAVGTITALKIAGQADKSTKFAFIEFENQQLALTAHALSGAVPLHGRTIKVNHAKGTVFPRSTASPAANAQQQQLLSVLQAQLQSQLQQQVLLLQQQQRQQQLQAQSMMQMQNLQVQQAAAASPGAGQAAASSSSVQQSPTTDVQMKDAPVENGKESGESGTRDKAGEKDRSPPADDKRRQKRGDRTRRDVSPSSSPSVSSRGRSVSSRSRSRSRSRGRRAPLGRSESRSWSRSPPRRGRRDDRDDSRSPPPPSRRRARSPTPPPRRRRRSPTPPRYRDRRRRTPSPAYRRRRRSPSPLYRRDYRDNWGGRRDGWERERDRRDRRDRSLGRRERDWGGRGDRRGEDRERERGSPLRPDRPRGRLSPPSAEKDRRSPTARREDRKRGRGGEEGDERTVSNRRSQSPSRAPSSPALKSEGGPVRTENEKGASKSSGGQEEEEMPPVAGDQRDNTNTNEEME</sequence>
<dbReference type="SMART" id="SM00360">
    <property type="entry name" value="RRM"/>
    <property type="match status" value="2"/>
</dbReference>
<dbReference type="InterPro" id="IPR012677">
    <property type="entry name" value="Nucleotide-bd_a/b_plait_sf"/>
</dbReference>
<feature type="region of interest" description="Disordered" evidence="3">
    <location>
        <begin position="449"/>
        <end position="783"/>
    </location>
</feature>
<feature type="compositionally biased region" description="Basic and acidic residues" evidence="3">
    <location>
        <begin position="161"/>
        <end position="170"/>
    </location>
</feature>
<dbReference type="Pfam" id="PF00076">
    <property type="entry name" value="RRM_1"/>
    <property type="match status" value="1"/>
</dbReference>
<dbReference type="SUPFAM" id="SSF54928">
    <property type="entry name" value="RNA-binding domain, RBD"/>
    <property type="match status" value="2"/>
</dbReference>
<reference evidence="5" key="1">
    <citation type="submission" date="2014-11" db="EMBL/GenBank/DDBJ databases">
        <authorList>
            <person name="Otto D Thomas"/>
            <person name="Naeem Raeece"/>
        </authorList>
    </citation>
    <scope>NUCLEOTIDE SEQUENCE</scope>
</reference>
<evidence type="ECO:0000256" key="1">
    <source>
        <dbReference type="PROSITE-ProRule" id="PRU00176"/>
    </source>
</evidence>
<feature type="compositionally biased region" description="Basic and acidic residues" evidence="3">
    <location>
        <begin position="469"/>
        <end position="503"/>
    </location>
</feature>
<dbReference type="PANTHER" id="PTHR46528:SF1">
    <property type="entry name" value="PROTEIN SON"/>
    <property type="match status" value="1"/>
</dbReference>
<feature type="compositionally biased region" description="Basic residues" evidence="3">
    <location>
        <begin position="602"/>
        <end position="619"/>
    </location>
</feature>
<organism evidence="5">
    <name type="scientific">Chromera velia CCMP2878</name>
    <dbReference type="NCBI Taxonomy" id="1169474"/>
    <lineage>
        <taxon>Eukaryota</taxon>
        <taxon>Sar</taxon>
        <taxon>Alveolata</taxon>
        <taxon>Colpodellida</taxon>
        <taxon>Chromeraceae</taxon>
        <taxon>Chromera</taxon>
    </lineage>
</organism>
<keyword evidence="2" id="KW-0175">Coiled coil</keyword>
<evidence type="ECO:0000256" key="3">
    <source>
        <dbReference type="SAM" id="MobiDB-lite"/>
    </source>
</evidence>
<evidence type="ECO:0000259" key="4">
    <source>
        <dbReference type="PROSITE" id="PS50102"/>
    </source>
</evidence>
<dbReference type="CDD" id="cd00590">
    <property type="entry name" value="RRM_SF"/>
    <property type="match status" value="1"/>
</dbReference>
<dbReference type="EMBL" id="CDMZ01000308">
    <property type="protein sequence ID" value="CEM11464.1"/>
    <property type="molecule type" value="Genomic_DNA"/>
</dbReference>
<feature type="compositionally biased region" description="Basic and acidic residues" evidence="3">
    <location>
        <begin position="693"/>
        <end position="721"/>
    </location>
</feature>
<proteinExistence type="predicted"/>
<dbReference type="PROSITE" id="PS50102">
    <property type="entry name" value="RRM"/>
    <property type="match status" value="1"/>
</dbReference>